<evidence type="ECO:0000256" key="1">
    <source>
        <dbReference type="SAM" id="MobiDB-lite"/>
    </source>
</evidence>
<dbReference type="RefSeq" id="WP_041058495.1">
    <property type="nucleotide sequence ID" value="NZ_JXAL01000001.1"/>
</dbReference>
<organism evidence="2 3">
    <name type="scientific">Cohnella kolymensis</name>
    <dbReference type="NCBI Taxonomy" id="1590652"/>
    <lineage>
        <taxon>Bacteria</taxon>
        <taxon>Bacillati</taxon>
        <taxon>Bacillota</taxon>
        <taxon>Bacilli</taxon>
        <taxon>Bacillales</taxon>
        <taxon>Paenibacillaceae</taxon>
        <taxon>Cohnella</taxon>
    </lineage>
</organism>
<evidence type="ECO:0000313" key="2">
    <source>
        <dbReference type="EMBL" id="KIL37304.1"/>
    </source>
</evidence>
<evidence type="ECO:0000313" key="3">
    <source>
        <dbReference type="Proteomes" id="UP000054526"/>
    </source>
</evidence>
<proteinExistence type="predicted"/>
<accession>A0ABR5A8B8</accession>
<dbReference type="EMBL" id="JXAL01000001">
    <property type="protein sequence ID" value="KIL37304.1"/>
    <property type="molecule type" value="Genomic_DNA"/>
</dbReference>
<feature type="region of interest" description="Disordered" evidence="1">
    <location>
        <begin position="73"/>
        <end position="92"/>
    </location>
</feature>
<gene>
    <name evidence="2" type="ORF">SD71_01000</name>
</gene>
<sequence length="92" mass="10510">MPNRYADYPLKEGDVFRFETPGGGGYGDPLTREPQSVLRDVLEGYVSVERAESCYGVVIDRFEGKYRIHEMQTDEKRKEMRETNGDTAIAKS</sequence>
<dbReference type="Proteomes" id="UP000054526">
    <property type="component" value="Unassembled WGS sequence"/>
</dbReference>
<name>A0ABR5A8B8_9BACL</name>
<evidence type="ECO:0008006" key="4">
    <source>
        <dbReference type="Google" id="ProtNLM"/>
    </source>
</evidence>
<keyword evidence="3" id="KW-1185">Reference proteome</keyword>
<feature type="compositionally biased region" description="Basic and acidic residues" evidence="1">
    <location>
        <begin position="73"/>
        <end position="84"/>
    </location>
</feature>
<protein>
    <recommendedName>
        <fullName evidence="4">Hydantoinase B/oxoprolinase domain-containing protein</fullName>
    </recommendedName>
</protein>
<comment type="caution">
    <text evidence="2">The sequence shown here is derived from an EMBL/GenBank/DDBJ whole genome shotgun (WGS) entry which is preliminary data.</text>
</comment>
<reference evidence="2 3" key="1">
    <citation type="submission" date="2014-12" db="EMBL/GenBank/DDBJ databases">
        <title>Draft genome sequence of Cohnella kolymensis strain B-2846.</title>
        <authorList>
            <person name="Karlyshev A.V."/>
            <person name="Kudryashova E.B."/>
        </authorList>
    </citation>
    <scope>NUCLEOTIDE SEQUENCE [LARGE SCALE GENOMIC DNA]</scope>
    <source>
        <strain evidence="2 3">VKM B-2846</strain>
    </source>
</reference>